<evidence type="ECO:0000313" key="12">
    <source>
        <dbReference type="EMBL" id="AFL67696.1"/>
    </source>
</evidence>
<feature type="domain" description="Aldehyde dehydrogenase" evidence="10">
    <location>
        <begin position="538"/>
        <end position="983"/>
    </location>
</feature>
<dbReference type="UniPathway" id="UPA00261">
    <property type="reaction ID" value="UER00373"/>
</dbReference>
<evidence type="ECO:0000259" key="10">
    <source>
        <dbReference type="Pfam" id="PF00171"/>
    </source>
</evidence>
<dbReference type="OrthoDB" id="9762913at2"/>
<evidence type="ECO:0000256" key="2">
    <source>
        <dbReference type="ARBA" id="ARBA00012884"/>
    </source>
</evidence>
<dbReference type="InterPro" id="IPR016161">
    <property type="entry name" value="Ald_DH/histidinol_DH"/>
</dbReference>
<dbReference type="InterPro" id="IPR016160">
    <property type="entry name" value="Ald_DH_CS_CYS"/>
</dbReference>
<evidence type="ECO:0000256" key="7">
    <source>
        <dbReference type="PROSITE-ProRule" id="PRU10007"/>
    </source>
</evidence>
<dbReference type="PANTHER" id="PTHR42862:SF1">
    <property type="entry name" value="DELTA-1-PYRROLINE-5-CARBOXYLATE DEHYDROGENASE 2, ISOFORM A-RELATED"/>
    <property type="match status" value="1"/>
</dbReference>
<comment type="similarity">
    <text evidence="8">Belongs to the aldehyde dehydrogenase family.</text>
</comment>
<dbReference type="AlphaFoldDB" id="I3XUS2"/>
<dbReference type="GO" id="GO:0010133">
    <property type="term" value="P:L-proline catabolic process to L-glutamate"/>
    <property type="evidence" value="ECO:0007669"/>
    <property type="project" value="UniProtKB-UniPathway"/>
</dbReference>
<dbReference type="GO" id="GO:0003700">
    <property type="term" value="F:DNA-binding transcription factor activity"/>
    <property type="evidence" value="ECO:0007669"/>
    <property type="project" value="InterPro"/>
</dbReference>
<dbReference type="Pfam" id="PF00171">
    <property type="entry name" value="Aldedh"/>
    <property type="match status" value="1"/>
</dbReference>
<dbReference type="KEGG" id="sba:Sulba_0372"/>
<evidence type="ECO:0000259" key="11">
    <source>
        <dbReference type="Pfam" id="PF01619"/>
    </source>
</evidence>
<protein>
    <recommendedName>
        <fullName evidence="2">L-glutamate gamma-semialdehyde dehydrogenase</fullName>
        <ecNumber evidence="2">1.2.1.88</ecNumber>
    </recommendedName>
</protein>
<dbReference type="FunFam" id="3.40.309.10:FF:000005">
    <property type="entry name" value="1-pyrroline-5-carboxylate dehydrogenase 1"/>
    <property type="match status" value="1"/>
</dbReference>
<feature type="active site" evidence="6 7">
    <location>
        <position position="755"/>
    </location>
</feature>
<dbReference type="eggNOG" id="COG0506">
    <property type="taxonomic scope" value="Bacteria"/>
</dbReference>
<name>I3XUS2_SULBS</name>
<dbReference type="EMBL" id="CP003333">
    <property type="protein sequence ID" value="AFL67696.1"/>
    <property type="molecule type" value="Genomic_DNA"/>
</dbReference>
<keyword evidence="4" id="KW-0520">NAD</keyword>
<evidence type="ECO:0000256" key="6">
    <source>
        <dbReference type="PIRSR" id="PIRSR000197-1"/>
    </source>
</evidence>
<dbReference type="GO" id="GO:0004657">
    <property type="term" value="F:proline dehydrogenase activity"/>
    <property type="evidence" value="ECO:0007669"/>
    <property type="project" value="InterPro"/>
</dbReference>
<keyword evidence="9" id="KW-1133">Transmembrane helix</keyword>
<comment type="catalytic activity">
    <reaction evidence="5">
        <text>L-glutamate 5-semialdehyde + NAD(+) + H2O = L-glutamate + NADH + 2 H(+)</text>
        <dbReference type="Rhea" id="RHEA:30235"/>
        <dbReference type="ChEBI" id="CHEBI:15377"/>
        <dbReference type="ChEBI" id="CHEBI:15378"/>
        <dbReference type="ChEBI" id="CHEBI:29985"/>
        <dbReference type="ChEBI" id="CHEBI:57540"/>
        <dbReference type="ChEBI" id="CHEBI:57945"/>
        <dbReference type="ChEBI" id="CHEBI:58066"/>
        <dbReference type="EC" id="1.2.1.88"/>
    </reaction>
</comment>
<evidence type="ECO:0000256" key="4">
    <source>
        <dbReference type="ARBA" id="ARBA00023027"/>
    </source>
</evidence>
<dbReference type="InterPro" id="IPR029510">
    <property type="entry name" value="Ald_DH_CS_GLU"/>
</dbReference>
<dbReference type="STRING" id="760154.Sulba_0372"/>
<keyword evidence="3 8" id="KW-0560">Oxidoreductase</keyword>
<organism evidence="12 13">
    <name type="scientific">Sulfurospirillum barnesii (strain ATCC 700032 / DSM 10660 / SES-3)</name>
    <dbReference type="NCBI Taxonomy" id="760154"/>
    <lineage>
        <taxon>Bacteria</taxon>
        <taxon>Pseudomonadati</taxon>
        <taxon>Campylobacterota</taxon>
        <taxon>Epsilonproteobacteria</taxon>
        <taxon>Campylobacterales</taxon>
        <taxon>Sulfurospirillaceae</taxon>
        <taxon>Sulfurospirillum</taxon>
    </lineage>
</organism>
<evidence type="ECO:0000256" key="3">
    <source>
        <dbReference type="ARBA" id="ARBA00023002"/>
    </source>
</evidence>
<dbReference type="PIRSF" id="PIRSF000197">
    <property type="entry name" value="Bifunct_PutA"/>
    <property type="match status" value="1"/>
</dbReference>
<accession>I3XUS2</accession>
<feature type="active site" evidence="6">
    <location>
        <position position="789"/>
    </location>
</feature>
<dbReference type="InterPro" id="IPR050485">
    <property type="entry name" value="Proline_metab_enzyme"/>
</dbReference>
<dbReference type="InterPro" id="IPR016162">
    <property type="entry name" value="Ald_DH_N"/>
</dbReference>
<dbReference type="PROSITE" id="PS00070">
    <property type="entry name" value="ALDEHYDE_DEHYDR_CYS"/>
    <property type="match status" value="1"/>
</dbReference>
<feature type="transmembrane region" description="Helical" evidence="9">
    <location>
        <begin position="89"/>
        <end position="110"/>
    </location>
</feature>
<gene>
    <name evidence="12" type="ordered locus">Sulba_0372</name>
</gene>
<keyword evidence="9" id="KW-0472">Membrane</keyword>
<evidence type="ECO:0000313" key="13">
    <source>
        <dbReference type="Proteomes" id="UP000006176"/>
    </source>
</evidence>
<feature type="domain" description="Proline dehydrogenase" evidence="11">
    <location>
        <begin position="132"/>
        <end position="430"/>
    </location>
</feature>
<dbReference type="GO" id="GO:0003842">
    <property type="term" value="F:L-glutamate gamma-semialdehyde dehydrogenase activity"/>
    <property type="evidence" value="ECO:0007669"/>
    <property type="project" value="UniProtKB-EC"/>
</dbReference>
<evidence type="ECO:0000256" key="5">
    <source>
        <dbReference type="ARBA" id="ARBA00048142"/>
    </source>
</evidence>
<evidence type="ECO:0000256" key="9">
    <source>
        <dbReference type="SAM" id="Phobius"/>
    </source>
</evidence>
<dbReference type="EC" id="1.2.1.88" evidence="2"/>
<dbReference type="InterPro" id="IPR002872">
    <property type="entry name" value="Proline_DH_dom"/>
</dbReference>
<dbReference type="Proteomes" id="UP000006176">
    <property type="component" value="Chromosome"/>
</dbReference>
<dbReference type="HOGENOM" id="CLU_005682_2_0_7"/>
<dbReference type="InterPro" id="IPR025703">
    <property type="entry name" value="Bifunct_PutA"/>
</dbReference>
<dbReference type="RefSeq" id="WP_014768577.1">
    <property type="nucleotide sequence ID" value="NC_018002.1"/>
</dbReference>
<dbReference type="Gene3D" id="3.40.309.10">
    <property type="entry name" value="Aldehyde Dehydrogenase, Chain A, domain 2"/>
    <property type="match status" value="1"/>
</dbReference>
<keyword evidence="9" id="KW-0812">Transmembrane</keyword>
<keyword evidence="13" id="KW-1185">Reference proteome</keyword>
<dbReference type="SUPFAM" id="SSF53720">
    <property type="entry name" value="ALDH-like"/>
    <property type="match status" value="1"/>
</dbReference>
<evidence type="ECO:0000256" key="1">
    <source>
        <dbReference type="ARBA" id="ARBA00004786"/>
    </source>
</evidence>
<reference evidence="12 13" key="1">
    <citation type="submission" date="2012-06" db="EMBL/GenBank/DDBJ databases">
        <title>Complete sequence of Sulfurospirillum barnesii SES-3.</title>
        <authorList>
            <consortium name="US DOE Joint Genome Institute"/>
            <person name="Lucas S."/>
            <person name="Han J."/>
            <person name="Lapidus A."/>
            <person name="Cheng J.-F."/>
            <person name="Goodwin L."/>
            <person name="Pitluck S."/>
            <person name="Peters L."/>
            <person name="Ovchinnikova G."/>
            <person name="Lu M."/>
            <person name="Detter J.C."/>
            <person name="Han C."/>
            <person name="Tapia R."/>
            <person name="Land M."/>
            <person name="Hauser L."/>
            <person name="Kyrpides N."/>
            <person name="Ivanova N."/>
            <person name="Pagani I."/>
            <person name="Stolz J."/>
            <person name="Arkin A."/>
            <person name="Dehal P."/>
            <person name="Oremland R."/>
            <person name="Saltikov C."/>
            <person name="Basu P."/>
            <person name="Hollibaugh J."/>
            <person name="Newman D."/>
            <person name="Stolyar S."/>
            <person name="Hazen T."/>
            <person name="Woyke T."/>
        </authorList>
    </citation>
    <scope>NUCLEOTIDE SEQUENCE [LARGE SCALE GENOMIC DNA]</scope>
    <source>
        <strain evidence="13">ATCC 700032 / DSM 10660 / SES-3</strain>
    </source>
</reference>
<dbReference type="PANTHER" id="PTHR42862">
    <property type="entry name" value="DELTA-1-PYRROLINE-5-CARBOXYLATE DEHYDROGENASE 1, ISOFORM A-RELATED"/>
    <property type="match status" value="1"/>
</dbReference>
<dbReference type="Gene3D" id="3.20.20.220">
    <property type="match status" value="1"/>
</dbReference>
<evidence type="ECO:0000256" key="8">
    <source>
        <dbReference type="RuleBase" id="RU003345"/>
    </source>
</evidence>
<proteinExistence type="inferred from homology"/>
<dbReference type="InterPro" id="IPR029041">
    <property type="entry name" value="FAD-linked_oxidoreductase-like"/>
</dbReference>
<dbReference type="GO" id="GO:0009898">
    <property type="term" value="C:cytoplasmic side of plasma membrane"/>
    <property type="evidence" value="ECO:0007669"/>
    <property type="project" value="TreeGrafter"/>
</dbReference>
<dbReference type="eggNOG" id="COG1012">
    <property type="taxonomic scope" value="Bacteria"/>
</dbReference>
<dbReference type="PATRIC" id="fig|760154.4.peg.373"/>
<comment type="pathway">
    <text evidence="1">Amino-acid degradation; L-proline degradation into L-glutamate; L-glutamate from L-proline: step 2/2.</text>
</comment>
<dbReference type="Gene3D" id="3.40.605.10">
    <property type="entry name" value="Aldehyde Dehydrogenase, Chain A, domain 1"/>
    <property type="match status" value="1"/>
</dbReference>
<dbReference type="Pfam" id="PF01619">
    <property type="entry name" value="Pro_dh"/>
    <property type="match status" value="1"/>
</dbReference>
<dbReference type="PROSITE" id="PS00687">
    <property type="entry name" value="ALDEHYDE_DEHYDR_GLU"/>
    <property type="match status" value="1"/>
</dbReference>
<dbReference type="InterPro" id="IPR015590">
    <property type="entry name" value="Aldehyde_DH_dom"/>
</dbReference>
<dbReference type="InterPro" id="IPR016163">
    <property type="entry name" value="Ald_DH_C"/>
</dbReference>
<dbReference type="SUPFAM" id="SSF51730">
    <property type="entry name" value="FAD-linked oxidoreductase"/>
    <property type="match status" value="1"/>
</dbReference>
<sequence>MQVNKEVIQRAILLAQIWQNRASELVSDFDRTFHIKMNKMLSHPQDKLFLIELMDQSFRSKNPTRVANQIAYLFSKYKMASFFTSSERFLVFLFLNAGIYMPQISIPLFVNTIREDTKTVVLKGEEEPFNAHLRQRKNEGTRLNVNLIGEVVLGEVEAQERIEKYLKVLENPNVDYISIKISTLFSQINALAYEETVKELVSRLRLIYAQAKKYSYINAQGKKENKFINLDMEEYRDLALTFSAFTQTLDLPEFQDFYAGIVLQAYLPDSHLWQQKLIAWAKKRVENGGSAIKMRLVKGANMEMEETEAGLRHWALVTHTRKIDTDSNYKMMGEFGLRAENAPYVHLGMASHNLFELAYGYELAREYGTTHYFSMEMLEGMSESARLAIKELSGEVILYAPTAKKEQFTNAIAYLVRRLDENTGTENFIRYSFGLKVGTPQWEAQKEKFIASFENIEHLFIGSKRIQNRLSEQWDGYEGGTYYTGTYHGEADTDFILTPNKEWAKSIREKWMKKAGEELSIVPVVVGGTCIRERDIETVMDKSQRKKGVLCGSFARARKEDLQHAVDVAVEDRDGWRSLSVAERQKILCAVANKMRKRRADLIGVAAAEVGKVFSETDVEVSEAIDFLEFYGYSARYFDTYKNLTCKGKGVGVIVPPWNFPIAIPVGGISAALAAGNCVILKPASAATLCAYELCQCFWEAGISQNTLQFVPCAGSLAGEYLIQNEKVDFVILTGGEETAYKMLESRPNLFLSAETGGKDATIVTAMSDRDQAIKNVIHSAFSNSGQKCSATSLLILEEEVYHDPRFKAGLIDAAKSLHVGSVWNFTNRLATLANPIGGALKHALENLEEGESWALAPTYAEDNEYMLRPCIKWGVKEGSFCHKNELFGPLLSVMCARDLTHAIEIVNATGYGLTSGIESLDEREVAYWKKHLKAGNLYVNRGTTGAIVLRQPFGGLGKSAVGTGRKAGIDNYITQFMDIKEVGEPKIKQLGKHFFIECIHQWRDGCSKGVYANFQQDFEKLHFAVGSYLEQYEDVFTQEKDFVKVRGEDNIFKYLPLQKIAIRIEPKDTLFDVMSRIMAAKIAQVSLHVSIDRDAKSEVISFLYENKERVLGKEDTLEREDEVMFTQLFEGVDKVFYSHAERISPFVYQEAAKKAKCIVRMKALMEGRIELLHYFNEQSISHSYHRYGNLGVRGIKK</sequence>